<evidence type="ECO:0000256" key="1">
    <source>
        <dbReference type="ARBA" id="ARBA00001311"/>
    </source>
</evidence>
<evidence type="ECO:0000313" key="7">
    <source>
        <dbReference type="EMBL" id="EXF75542.1"/>
    </source>
</evidence>
<comment type="similarity">
    <text evidence="2">Belongs to the amidase family.</text>
</comment>
<proteinExistence type="inferred from homology"/>
<feature type="domain" description="Amidase" evidence="6">
    <location>
        <begin position="86"/>
        <end position="373"/>
    </location>
</feature>
<comment type="catalytic activity">
    <reaction evidence="1">
        <text>a monocarboxylic acid amide + H2O = a monocarboxylate + NH4(+)</text>
        <dbReference type="Rhea" id="RHEA:12020"/>
        <dbReference type="ChEBI" id="CHEBI:15377"/>
        <dbReference type="ChEBI" id="CHEBI:28938"/>
        <dbReference type="ChEBI" id="CHEBI:35757"/>
        <dbReference type="ChEBI" id="CHEBI:83628"/>
        <dbReference type="EC" id="3.5.1.4"/>
    </reaction>
</comment>
<dbReference type="PANTHER" id="PTHR46072:SF3">
    <property type="entry name" value="AMIDASE"/>
    <property type="match status" value="1"/>
</dbReference>
<dbReference type="KEGG" id="cfj:CFIO01_06278"/>
<comment type="caution">
    <text evidence="7">The sequence shown here is derived from an EMBL/GenBank/DDBJ whole genome shotgun (WGS) entry which is preliminary data.</text>
</comment>
<reference evidence="7 8" key="1">
    <citation type="submission" date="2014-02" db="EMBL/GenBank/DDBJ databases">
        <title>The genome sequence of Colletotrichum fioriniae PJ7.</title>
        <authorList>
            <person name="Baroncelli R."/>
            <person name="Thon M.R."/>
        </authorList>
    </citation>
    <scope>NUCLEOTIDE SEQUENCE [LARGE SCALE GENOMIC DNA]</scope>
    <source>
        <strain evidence="7 8">PJ7</strain>
    </source>
</reference>
<dbReference type="eggNOG" id="KOG1212">
    <property type="taxonomic scope" value="Eukaryota"/>
</dbReference>
<gene>
    <name evidence="7" type="ORF">CFIO01_06278</name>
</gene>
<dbReference type="GO" id="GO:0004040">
    <property type="term" value="F:amidase activity"/>
    <property type="evidence" value="ECO:0007669"/>
    <property type="project" value="UniProtKB-EC"/>
</dbReference>
<evidence type="ECO:0000313" key="8">
    <source>
        <dbReference type="Proteomes" id="UP000020467"/>
    </source>
</evidence>
<evidence type="ECO:0000256" key="5">
    <source>
        <dbReference type="PIRSR" id="PIRSR001221-1"/>
    </source>
</evidence>
<dbReference type="PROSITE" id="PS00571">
    <property type="entry name" value="AMIDASES"/>
    <property type="match status" value="1"/>
</dbReference>
<accession>A0A010Q6S9</accession>
<evidence type="ECO:0000256" key="2">
    <source>
        <dbReference type="ARBA" id="ARBA00009199"/>
    </source>
</evidence>
<evidence type="ECO:0000256" key="3">
    <source>
        <dbReference type="ARBA" id="ARBA00012922"/>
    </source>
</evidence>
<name>A0A010Q6S9_9PEZI</name>
<dbReference type="Pfam" id="PF01425">
    <property type="entry name" value="Amidase"/>
    <property type="match status" value="2"/>
</dbReference>
<sequence length="550" mass="59761">MADWQQIARKHCEEQKKKIPLDWLLDNEKLEQLRGTGSAQEGHLIDLQAAKNSGILDSNEIDITENYTARELVQNIRLGALSAERVATAYCKRAAVAQQLTSCLTEIFFEDGIQRARWLDKQLRETGKVIGPLHGLPISLKDSLHVDGHFASVGYVAFLKQDRPKGNAALVKLLLDAGAVLYCKTNVPQTMMTCDSENNIFGRTLNPHNTKLTAGGSSGGEGALVAFRGSPLGIGSDLAGSVRIPAFCCGVYGFKPTVDRIPFAGQSLSPWPMNWMSAVMPALGPLTNSADDLSLLMEVVTKLNPWKYDGSAIDLSWRTLVEPRSKPLTIGILPEDPEYTLHPPIRRSLDEAASALEEAGHKVVHLATDAKRSAALGARISYQYFSISAPAVTDFGEPFVASVAKGMHPFSTGDFPVDPKLDIPSQFSGLNMARAAYAQSWSQIWQEHDLDIVLAPGASCTAVPHDTFGLPVYTVMWSLIDFPAAVIPFGTASATRDSEPQKAITDFVPDYIPEATDGAPCAVQIIAPRFRDEECLEAVGIIDKILNARH</sequence>
<organism evidence="7 8">
    <name type="scientific">Colletotrichum fioriniae PJ7</name>
    <dbReference type="NCBI Taxonomy" id="1445577"/>
    <lineage>
        <taxon>Eukaryota</taxon>
        <taxon>Fungi</taxon>
        <taxon>Dikarya</taxon>
        <taxon>Ascomycota</taxon>
        <taxon>Pezizomycotina</taxon>
        <taxon>Sordariomycetes</taxon>
        <taxon>Hypocreomycetidae</taxon>
        <taxon>Glomerellales</taxon>
        <taxon>Glomerellaceae</taxon>
        <taxon>Colletotrichum</taxon>
        <taxon>Colletotrichum acutatum species complex</taxon>
    </lineage>
</organism>
<dbReference type="EMBL" id="JARH01000897">
    <property type="protein sequence ID" value="EXF75542.1"/>
    <property type="molecule type" value="Genomic_DNA"/>
</dbReference>
<keyword evidence="4" id="KW-0378">Hydrolase</keyword>
<dbReference type="InterPro" id="IPR020556">
    <property type="entry name" value="Amidase_CS"/>
</dbReference>
<dbReference type="HOGENOM" id="CLU_009600_9_2_1"/>
<dbReference type="AlphaFoldDB" id="A0A010Q6S9"/>
<dbReference type="InterPro" id="IPR023631">
    <property type="entry name" value="Amidase_dom"/>
</dbReference>
<dbReference type="Proteomes" id="UP000020467">
    <property type="component" value="Unassembled WGS sequence"/>
</dbReference>
<feature type="domain" description="Amidase" evidence="6">
    <location>
        <begin position="432"/>
        <end position="536"/>
    </location>
</feature>
<dbReference type="InterPro" id="IPR036928">
    <property type="entry name" value="AS_sf"/>
</dbReference>
<dbReference type="PIRSF" id="PIRSF001221">
    <property type="entry name" value="Amidase_fungi"/>
    <property type="match status" value="1"/>
</dbReference>
<feature type="active site" description="Charge relay system" evidence="5">
    <location>
        <position position="217"/>
    </location>
</feature>
<dbReference type="Gene3D" id="3.90.1300.10">
    <property type="entry name" value="Amidase signature (AS) domain"/>
    <property type="match status" value="1"/>
</dbReference>
<dbReference type="STRING" id="1445577.A0A010Q6S9"/>
<dbReference type="OrthoDB" id="6428749at2759"/>
<dbReference type="EC" id="3.5.1.4" evidence="3"/>
<protein>
    <recommendedName>
        <fullName evidence="3">amidase</fullName>
        <ecNumber evidence="3">3.5.1.4</ecNumber>
    </recommendedName>
</protein>
<evidence type="ECO:0000259" key="6">
    <source>
        <dbReference type="Pfam" id="PF01425"/>
    </source>
</evidence>
<keyword evidence="8" id="KW-1185">Reference proteome</keyword>
<dbReference type="PANTHER" id="PTHR46072">
    <property type="entry name" value="AMIDASE-RELATED-RELATED"/>
    <property type="match status" value="1"/>
</dbReference>
<feature type="active site" description="Charge relay system" evidence="5">
    <location>
        <position position="141"/>
    </location>
</feature>
<dbReference type="SUPFAM" id="SSF75304">
    <property type="entry name" value="Amidase signature (AS) enzymes"/>
    <property type="match status" value="1"/>
</dbReference>
<feature type="active site" description="Acyl-ester intermediate" evidence="5">
    <location>
        <position position="241"/>
    </location>
</feature>
<evidence type="ECO:0000256" key="4">
    <source>
        <dbReference type="ARBA" id="ARBA00022801"/>
    </source>
</evidence>